<dbReference type="Gene3D" id="3.20.20.80">
    <property type="entry name" value="Glycosidases"/>
    <property type="match status" value="1"/>
</dbReference>
<dbReference type="PROSITE" id="PS50231">
    <property type="entry name" value="RICIN_B_LECTIN"/>
    <property type="match status" value="1"/>
</dbReference>
<dbReference type="CDD" id="cd23451">
    <property type="entry name" value="beta-trefoil_Ricin_laminarinase"/>
    <property type="match status" value="1"/>
</dbReference>
<dbReference type="Proteomes" id="UP000501179">
    <property type="component" value="Chromosome"/>
</dbReference>
<reference evidence="3 4" key="1">
    <citation type="submission" date="2020-03" db="EMBL/GenBank/DDBJ databases">
        <title>A novel species.</title>
        <authorList>
            <person name="Gao J."/>
        </authorList>
    </citation>
    <scope>NUCLEOTIDE SEQUENCE [LARGE SCALE GENOMIC DNA]</scope>
    <source>
        <strain evidence="3 4">QMT-12</strain>
    </source>
</reference>
<evidence type="ECO:0000313" key="3">
    <source>
        <dbReference type="EMBL" id="QIQ02522.1"/>
    </source>
</evidence>
<dbReference type="GO" id="GO:0005975">
    <property type="term" value="P:carbohydrate metabolic process"/>
    <property type="evidence" value="ECO:0007669"/>
    <property type="project" value="InterPro"/>
</dbReference>
<dbReference type="PROSITE" id="PS51910">
    <property type="entry name" value="GH18_2"/>
    <property type="match status" value="1"/>
</dbReference>
<dbReference type="InterPro" id="IPR035992">
    <property type="entry name" value="Ricin_B-like_lectins"/>
</dbReference>
<feature type="chain" id="PRO_5026353155" description="GH18 domain-containing protein" evidence="1">
    <location>
        <begin position="33"/>
        <end position="479"/>
    </location>
</feature>
<dbReference type="RefSeq" id="WP_167026663.1">
    <property type="nucleotide sequence ID" value="NZ_CP050177.1"/>
</dbReference>
<feature type="domain" description="GH18" evidence="2">
    <location>
        <begin position="45"/>
        <end position="344"/>
    </location>
</feature>
<dbReference type="SUPFAM" id="SSF50370">
    <property type="entry name" value="Ricin B-like lectins"/>
    <property type="match status" value="1"/>
</dbReference>
<dbReference type="InterPro" id="IPR000772">
    <property type="entry name" value="Ricin_B_lectin"/>
</dbReference>
<gene>
    <name evidence="3" type="ORF">HA039_09525</name>
</gene>
<sequence>MFRSCTRALAAVPAVLALAATAVVASTGGASAAVAAANPGPGFPAQYAAPYIETYASPSAMTNARNATGLKYFTLAFVIDGGGCNATYNGDTPITDAGWTAAINADRAAGGDVIASFGGASGTELGQACSTVAALKTQYKRVIDGLNLTRVDFDIEGDGVIDDAAANDRRNKALAQLQQEYAAAGRKLDVQFTLATDPTGLPQDQLDLLTNAKNNNLTVNLVNLMTMDYGPAMDMGKAATDAATALHAQLGRIWTTKTDAQLWAMEGNTPMIGVNDTTAEVFTTANANTLTAFAKAKGIQELAFWALGRDKACASTGTLSDTCSGTSQSAWQFSSIVNGVTGSGGTTPPPTGGTGQITGLGGKCVDVNAASNANGTAVQLYDCNGSTAQRWTVGTDGTVRALGKCLDLAAAGTANGTKAQLYDCNGTGAQQWQKGSGNTLVNPVSGKCLDVTDKSTANGTRLQIWTCAGGTNQQFLLPA</sequence>
<dbReference type="SUPFAM" id="SSF51445">
    <property type="entry name" value="(Trans)glycosidases"/>
    <property type="match status" value="1"/>
</dbReference>
<accession>A0A6G9GW73</accession>
<dbReference type="PANTHER" id="PTHR42976:SF1">
    <property type="entry name" value="GH18 DOMAIN-CONTAINING PROTEIN-RELATED"/>
    <property type="match status" value="1"/>
</dbReference>
<dbReference type="InterPro" id="IPR017853">
    <property type="entry name" value="GH"/>
</dbReference>
<organism evidence="3 4">
    <name type="scientific">Streptomyces liangshanensis</name>
    <dbReference type="NCBI Taxonomy" id="2717324"/>
    <lineage>
        <taxon>Bacteria</taxon>
        <taxon>Bacillati</taxon>
        <taxon>Actinomycetota</taxon>
        <taxon>Actinomycetes</taxon>
        <taxon>Kitasatosporales</taxon>
        <taxon>Streptomycetaceae</taxon>
        <taxon>Streptomyces</taxon>
    </lineage>
</organism>
<evidence type="ECO:0000313" key="4">
    <source>
        <dbReference type="Proteomes" id="UP000501179"/>
    </source>
</evidence>
<evidence type="ECO:0000259" key="2">
    <source>
        <dbReference type="PROSITE" id="PS51910"/>
    </source>
</evidence>
<feature type="signal peptide" evidence="1">
    <location>
        <begin position="1"/>
        <end position="32"/>
    </location>
</feature>
<keyword evidence="1" id="KW-0732">Signal</keyword>
<dbReference type="EMBL" id="CP050177">
    <property type="protein sequence ID" value="QIQ02522.1"/>
    <property type="molecule type" value="Genomic_DNA"/>
</dbReference>
<keyword evidence="4" id="KW-1185">Reference proteome</keyword>
<dbReference type="InterPro" id="IPR001223">
    <property type="entry name" value="Glyco_hydro18_cat"/>
</dbReference>
<dbReference type="CDD" id="cd06543">
    <property type="entry name" value="GH18_PF-ChiA-like"/>
    <property type="match status" value="1"/>
</dbReference>
<dbReference type="Gene3D" id="2.80.10.50">
    <property type="match status" value="2"/>
</dbReference>
<dbReference type="InterPro" id="IPR052750">
    <property type="entry name" value="GH18_Chitinase"/>
</dbReference>
<name>A0A6G9GW73_9ACTN</name>
<protein>
    <recommendedName>
        <fullName evidence="2">GH18 domain-containing protein</fullName>
    </recommendedName>
</protein>
<dbReference type="Pfam" id="PF00652">
    <property type="entry name" value="Ricin_B_lectin"/>
    <property type="match status" value="1"/>
</dbReference>
<dbReference type="SMART" id="SM00458">
    <property type="entry name" value="RICIN"/>
    <property type="match status" value="1"/>
</dbReference>
<dbReference type="PANTHER" id="PTHR42976">
    <property type="entry name" value="BIFUNCTIONAL CHITINASE/LYSOZYME-RELATED"/>
    <property type="match status" value="1"/>
</dbReference>
<dbReference type="KEGG" id="slia:HA039_09525"/>
<proteinExistence type="predicted"/>
<evidence type="ECO:0000256" key="1">
    <source>
        <dbReference type="SAM" id="SignalP"/>
    </source>
</evidence>
<dbReference type="AlphaFoldDB" id="A0A6G9GW73"/>